<dbReference type="EMBL" id="MSFL01000022">
    <property type="protein sequence ID" value="PWY74996.1"/>
    <property type="molecule type" value="Genomic_DNA"/>
</dbReference>
<protein>
    <submittedName>
        <fullName evidence="4">Lipase/thioesterase family protein</fullName>
    </submittedName>
</protein>
<dbReference type="PANTHER" id="PTHR48081:SF21">
    <property type="entry name" value="LIPASE_THIOESTERASE FAMILY PROTEIN (AFU_ORTHOLOGUE AFUA_8G02590)"/>
    <property type="match status" value="1"/>
</dbReference>
<dbReference type="InterPro" id="IPR050300">
    <property type="entry name" value="GDXG_lipolytic_enzyme"/>
</dbReference>
<proteinExistence type="predicted"/>
<evidence type="ECO:0000256" key="1">
    <source>
        <dbReference type="ARBA" id="ARBA00022801"/>
    </source>
</evidence>
<evidence type="ECO:0000313" key="5">
    <source>
        <dbReference type="Proteomes" id="UP000247233"/>
    </source>
</evidence>
<keyword evidence="2" id="KW-1133">Transmembrane helix</keyword>
<dbReference type="GeneID" id="37063538"/>
<dbReference type="InterPro" id="IPR013094">
    <property type="entry name" value="AB_hydrolase_3"/>
</dbReference>
<dbReference type="Proteomes" id="UP000247233">
    <property type="component" value="Unassembled WGS sequence"/>
</dbReference>
<keyword evidence="1" id="KW-0378">Hydrolase</keyword>
<evidence type="ECO:0000256" key="2">
    <source>
        <dbReference type="SAM" id="Phobius"/>
    </source>
</evidence>
<dbReference type="SUPFAM" id="SSF53474">
    <property type="entry name" value="alpha/beta-Hydrolases"/>
    <property type="match status" value="1"/>
</dbReference>
<reference evidence="4 5" key="1">
    <citation type="submission" date="2016-12" db="EMBL/GenBank/DDBJ databases">
        <title>The genomes of Aspergillus section Nigri reveals drivers in fungal speciation.</title>
        <authorList>
            <consortium name="DOE Joint Genome Institute"/>
            <person name="Vesth T.C."/>
            <person name="Nybo J."/>
            <person name="Theobald S."/>
            <person name="Brandl J."/>
            <person name="Frisvad J.C."/>
            <person name="Nielsen K.F."/>
            <person name="Lyhne E.K."/>
            <person name="Kogle M.E."/>
            <person name="Kuo A."/>
            <person name="Riley R."/>
            <person name="Clum A."/>
            <person name="Nolan M."/>
            <person name="Lipzen A."/>
            <person name="Salamov A."/>
            <person name="Henrissat B."/>
            <person name="Wiebenga A."/>
            <person name="De Vries R.P."/>
            <person name="Grigoriev I.V."/>
            <person name="Mortensen U.H."/>
            <person name="Andersen M.R."/>
            <person name="Baker S.E."/>
        </authorList>
    </citation>
    <scope>NUCLEOTIDE SEQUENCE [LARGE SCALE GENOMIC DNA]</scope>
    <source>
        <strain evidence="4 5">CBS 117.55</strain>
    </source>
</reference>
<feature type="domain" description="Alpha/beta hydrolase fold-3" evidence="3">
    <location>
        <begin position="112"/>
        <end position="328"/>
    </location>
</feature>
<dbReference type="RefSeq" id="XP_025397121.1">
    <property type="nucleotide sequence ID" value="XM_025541301.1"/>
</dbReference>
<organism evidence="4 5">
    <name type="scientific">Aspergillus heteromorphus CBS 117.55</name>
    <dbReference type="NCBI Taxonomy" id="1448321"/>
    <lineage>
        <taxon>Eukaryota</taxon>
        <taxon>Fungi</taxon>
        <taxon>Dikarya</taxon>
        <taxon>Ascomycota</taxon>
        <taxon>Pezizomycotina</taxon>
        <taxon>Eurotiomycetes</taxon>
        <taxon>Eurotiomycetidae</taxon>
        <taxon>Eurotiales</taxon>
        <taxon>Aspergillaceae</taxon>
        <taxon>Aspergillus</taxon>
        <taxon>Aspergillus subgen. Circumdati</taxon>
    </lineage>
</organism>
<evidence type="ECO:0000313" key="4">
    <source>
        <dbReference type="EMBL" id="PWY74996.1"/>
    </source>
</evidence>
<dbReference type="PANTHER" id="PTHR48081">
    <property type="entry name" value="AB HYDROLASE SUPERFAMILY PROTEIN C4A8.06C"/>
    <property type="match status" value="1"/>
</dbReference>
<dbReference type="AlphaFoldDB" id="A0A317VL10"/>
<keyword evidence="5" id="KW-1185">Reference proteome</keyword>
<keyword evidence="2" id="KW-0812">Transmembrane</keyword>
<evidence type="ECO:0000259" key="3">
    <source>
        <dbReference type="Pfam" id="PF07859"/>
    </source>
</evidence>
<accession>A0A317VL10</accession>
<feature type="transmembrane region" description="Helical" evidence="2">
    <location>
        <begin position="17"/>
        <end position="36"/>
    </location>
</feature>
<dbReference type="GO" id="GO:0016787">
    <property type="term" value="F:hydrolase activity"/>
    <property type="evidence" value="ECO:0007669"/>
    <property type="project" value="UniProtKB-KW"/>
</dbReference>
<keyword evidence="2" id="KW-0472">Membrane</keyword>
<gene>
    <name evidence="4" type="ORF">BO70DRAFT_340700</name>
</gene>
<sequence>MRQPATLALSLAEKLDFLPALASIVLAIFWAALTALGRSKAYPKTLALHIGYAAFRKATARLSVAQMQYALPTTNKTYDHFMRKRQLPRKTVNLGDGAQGHWIGDEKADNILIWYHGGGFALPANTGYFNFFTKLIAATASSNKSLAVFTLTYTLAPQATYPTQIRQAVSALRHVLDHAHHPPASILLGGDSAGGNLVGAVLSHLAHPHPLIAPVPLSAPLRGAIMIAPWTSMETDYSADPIDSRGDLITPAVAGPWSQAYLGGAPRDYYTDLSTAPADWYASFPVDRVLVCGGGCEILLPVIRDFVEKFRAGFSNVELCVGAGEGHVAPIYNLYIGDRDETAQGKRVVSWLREFCV</sequence>
<comment type="caution">
    <text evidence="4">The sequence shown here is derived from an EMBL/GenBank/DDBJ whole genome shotgun (WGS) entry which is preliminary data.</text>
</comment>
<dbReference type="Gene3D" id="3.40.50.1820">
    <property type="entry name" value="alpha/beta hydrolase"/>
    <property type="match status" value="1"/>
</dbReference>
<name>A0A317VL10_9EURO</name>
<dbReference type="STRING" id="1448321.A0A317VL10"/>
<dbReference type="VEuPathDB" id="FungiDB:BO70DRAFT_340700"/>
<dbReference type="OrthoDB" id="2152029at2759"/>
<dbReference type="Pfam" id="PF07859">
    <property type="entry name" value="Abhydrolase_3"/>
    <property type="match status" value="1"/>
</dbReference>
<dbReference type="InterPro" id="IPR029058">
    <property type="entry name" value="AB_hydrolase_fold"/>
</dbReference>